<protein>
    <recommendedName>
        <fullName evidence="4">Secreted protein</fullName>
    </recommendedName>
</protein>
<name>A0A077LWK7_9MICO</name>
<evidence type="ECO:0000313" key="3">
    <source>
        <dbReference type="Proteomes" id="UP000035721"/>
    </source>
</evidence>
<evidence type="ECO:0000313" key="2">
    <source>
        <dbReference type="EMBL" id="CCH76399.1"/>
    </source>
</evidence>
<reference evidence="2 3" key="1">
    <citation type="journal article" date="2013" name="ISME J.">
        <title>A metabolic model for members of the genus Tetrasphaera involved in enhanced biological phosphorus removal.</title>
        <authorList>
            <person name="Kristiansen R."/>
            <person name="Nguyen H.T.T."/>
            <person name="Saunders A.M."/>
            <person name="Nielsen J.L."/>
            <person name="Wimmer R."/>
            <person name="Le V.Q."/>
            <person name="McIlroy S.J."/>
            <person name="Petrovski S."/>
            <person name="Seviour R.J."/>
            <person name="Calteau A."/>
            <person name="Nielsen K.L."/>
            <person name="Nielsen P.H."/>
        </authorList>
    </citation>
    <scope>NUCLEOTIDE SEQUENCE [LARGE SCALE GENOMIC DNA]</scope>
    <source>
        <strain evidence="2 3">T1-X7</strain>
    </source>
</reference>
<evidence type="ECO:0000256" key="1">
    <source>
        <dbReference type="SAM" id="SignalP"/>
    </source>
</evidence>
<feature type="signal peptide" evidence="1">
    <location>
        <begin position="1"/>
        <end position="32"/>
    </location>
</feature>
<gene>
    <name evidence="2" type="ORF">BN12_1230022</name>
</gene>
<accession>A0A077LWK7</accession>
<dbReference type="Proteomes" id="UP000035721">
    <property type="component" value="Unassembled WGS sequence"/>
</dbReference>
<sequence length="153" mass="16670">MILGTYRWVRLFVIAVVATLGLSLATSSSAQAANTNPIRWLPVFKTLYGPHGEDIPLRYGQHDQGPIDGFGTRHIEDGHDKWGDWDETADMIEHVIQTGKCSVKGTTHNCSLSGSYLFVAVWSSRVDSRSGDGRPVGVITFYAVCQTCKAVGA</sequence>
<feature type="chain" id="PRO_5001721278" description="Secreted protein" evidence="1">
    <location>
        <begin position="33"/>
        <end position="153"/>
    </location>
</feature>
<dbReference type="EMBL" id="CAJB01000028">
    <property type="protein sequence ID" value="CCH76399.1"/>
    <property type="molecule type" value="Genomic_DNA"/>
</dbReference>
<keyword evidence="3" id="KW-1185">Reference proteome</keyword>
<evidence type="ECO:0008006" key="4">
    <source>
        <dbReference type="Google" id="ProtNLM"/>
    </source>
</evidence>
<organism evidence="2 3">
    <name type="scientific">Nostocoides japonicum T1-X7</name>
    <dbReference type="NCBI Taxonomy" id="1194083"/>
    <lineage>
        <taxon>Bacteria</taxon>
        <taxon>Bacillati</taxon>
        <taxon>Actinomycetota</taxon>
        <taxon>Actinomycetes</taxon>
        <taxon>Micrococcales</taxon>
        <taxon>Intrasporangiaceae</taxon>
        <taxon>Nostocoides</taxon>
    </lineage>
</organism>
<comment type="caution">
    <text evidence="2">The sequence shown here is derived from an EMBL/GenBank/DDBJ whole genome shotgun (WGS) entry which is preliminary data.</text>
</comment>
<dbReference type="AlphaFoldDB" id="A0A077LWK7"/>
<keyword evidence="1" id="KW-0732">Signal</keyword>
<proteinExistence type="predicted"/>